<dbReference type="Proteomes" id="UP000813385">
    <property type="component" value="Unassembled WGS sequence"/>
</dbReference>
<dbReference type="AlphaFoldDB" id="A0A8K0T1M4"/>
<dbReference type="CDD" id="cd03139">
    <property type="entry name" value="GATase1_PfpI_2"/>
    <property type="match status" value="1"/>
</dbReference>
<sequence length="261" mass="28253">MLFKSLFSVAALAATALGQDAELAPRQDADVINWGIMAFPGVDLLDVYGPIELLYFVAGNTHINVKIITPTGNSVPITPPMGNRFNSTYRPEIVGAATFDDDLDLDVLIVPGGAAARDPNTAYVDEYLKKTAPKVKHFVSICTGALFAARAGLFEGKRATTNKGAWQLVTAHGDNVTWVAPARWVRDGNTWSSSGVSAGIDLTFAMIKEFYGKDLHDRITVFTEILPRAHDDDPFTDIVGVPHQGHLNGTEPVKCKRGENE</sequence>
<dbReference type="OrthoDB" id="543156at2759"/>
<proteinExistence type="predicted"/>
<protein>
    <submittedName>
        <fullName evidence="3">DJ-1/PfpI family protein</fullName>
    </submittedName>
</protein>
<dbReference type="SUPFAM" id="SSF52317">
    <property type="entry name" value="Class I glutamine amidotransferase-like"/>
    <property type="match status" value="1"/>
</dbReference>
<dbReference type="Gene3D" id="3.40.50.880">
    <property type="match status" value="1"/>
</dbReference>
<organism evidence="3 4">
    <name type="scientific">Plectosphaerella cucumerina</name>
    <dbReference type="NCBI Taxonomy" id="40658"/>
    <lineage>
        <taxon>Eukaryota</taxon>
        <taxon>Fungi</taxon>
        <taxon>Dikarya</taxon>
        <taxon>Ascomycota</taxon>
        <taxon>Pezizomycotina</taxon>
        <taxon>Sordariomycetes</taxon>
        <taxon>Hypocreomycetidae</taxon>
        <taxon>Glomerellales</taxon>
        <taxon>Plectosphaerellaceae</taxon>
        <taxon>Plectosphaerella</taxon>
    </lineage>
</organism>
<dbReference type="PANTHER" id="PTHR43130">
    <property type="entry name" value="ARAC-FAMILY TRANSCRIPTIONAL REGULATOR"/>
    <property type="match status" value="1"/>
</dbReference>
<name>A0A8K0T1M4_9PEZI</name>
<feature type="signal peptide" evidence="1">
    <location>
        <begin position="1"/>
        <end position="18"/>
    </location>
</feature>
<keyword evidence="4" id="KW-1185">Reference proteome</keyword>
<dbReference type="InterPro" id="IPR052158">
    <property type="entry name" value="INH-QAR"/>
</dbReference>
<keyword evidence="1" id="KW-0732">Signal</keyword>
<dbReference type="PANTHER" id="PTHR43130:SF15">
    <property type="entry name" value="THIJ_PFPI FAMILY PROTEIN (AFU_ORTHOLOGUE AFUA_5G14240)"/>
    <property type="match status" value="1"/>
</dbReference>
<feature type="domain" description="DJ-1/PfpI" evidence="2">
    <location>
        <begin position="37"/>
        <end position="208"/>
    </location>
</feature>
<dbReference type="InterPro" id="IPR029062">
    <property type="entry name" value="Class_I_gatase-like"/>
</dbReference>
<evidence type="ECO:0000259" key="2">
    <source>
        <dbReference type="Pfam" id="PF01965"/>
    </source>
</evidence>
<accession>A0A8K0T1M4</accession>
<dbReference type="InterPro" id="IPR002818">
    <property type="entry name" value="DJ-1/PfpI"/>
</dbReference>
<evidence type="ECO:0000313" key="4">
    <source>
        <dbReference type="Proteomes" id="UP000813385"/>
    </source>
</evidence>
<evidence type="ECO:0000313" key="3">
    <source>
        <dbReference type="EMBL" id="KAH7347408.1"/>
    </source>
</evidence>
<evidence type="ECO:0000256" key="1">
    <source>
        <dbReference type="SAM" id="SignalP"/>
    </source>
</evidence>
<comment type="caution">
    <text evidence="3">The sequence shown here is derived from an EMBL/GenBank/DDBJ whole genome shotgun (WGS) entry which is preliminary data.</text>
</comment>
<gene>
    <name evidence="3" type="ORF">B0T11DRAFT_141583</name>
</gene>
<dbReference type="EMBL" id="JAGPXD010000007">
    <property type="protein sequence ID" value="KAH7347408.1"/>
    <property type="molecule type" value="Genomic_DNA"/>
</dbReference>
<reference evidence="3" key="1">
    <citation type="journal article" date="2021" name="Nat. Commun.">
        <title>Genetic determinants of endophytism in the Arabidopsis root mycobiome.</title>
        <authorList>
            <person name="Mesny F."/>
            <person name="Miyauchi S."/>
            <person name="Thiergart T."/>
            <person name="Pickel B."/>
            <person name="Atanasova L."/>
            <person name="Karlsson M."/>
            <person name="Huettel B."/>
            <person name="Barry K.W."/>
            <person name="Haridas S."/>
            <person name="Chen C."/>
            <person name="Bauer D."/>
            <person name="Andreopoulos W."/>
            <person name="Pangilinan J."/>
            <person name="LaButti K."/>
            <person name="Riley R."/>
            <person name="Lipzen A."/>
            <person name="Clum A."/>
            <person name="Drula E."/>
            <person name="Henrissat B."/>
            <person name="Kohler A."/>
            <person name="Grigoriev I.V."/>
            <person name="Martin F.M."/>
            <person name="Hacquard S."/>
        </authorList>
    </citation>
    <scope>NUCLEOTIDE SEQUENCE</scope>
    <source>
        <strain evidence="3">MPI-CAGE-AT-0016</strain>
    </source>
</reference>
<feature type="chain" id="PRO_5035474267" evidence="1">
    <location>
        <begin position="19"/>
        <end position="261"/>
    </location>
</feature>
<dbReference type="Pfam" id="PF01965">
    <property type="entry name" value="DJ-1_PfpI"/>
    <property type="match status" value="1"/>
</dbReference>